<feature type="region of interest" description="Disordered" evidence="11">
    <location>
        <begin position="166"/>
        <end position="204"/>
    </location>
</feature>
<reference evidence="14" key="1">
    <citation type="journal article" date="2023" name="GigaByte">
        <title>Genome assembly of the bearded iris, Iris pallida Lam.</title>
        <authorList>
            <person name="Bruccoleri R.E."/>
            <person name="Oakeley E.J."/>
            <person name="Faust A.M.E."/>
            <person name="Altorfer M."/>
            <person name="Dessus-Babus S."/>
            <person name="Burckhardt D."/>
            <person name="Oertli M."/>
            <person name="Naumann U."/>
            <person name="Petersen F."/>
            <person name="Wong J."/>
        </authorList>
    </citation>
    <scope>NUCLEOTIDE SEQUENCE</scope>
    <source>
        <strain evidence="14">GSM-AAB239-AS_SAM_17_03QT</strain>
    </source>
</reference>
<keyword evidence="15" id="KW-1185">Reference proteome</keyword>
<evidence type="ECO:0000256" key="8">
    <source>
        <dbReference type="ARBA" id="ARBA00023159"/>
    </source>
</evidence>
<comment type="caution">
    <text evidence="14">The sequence shown here is derived from an EMBL/GenBank/DDBJ whole genome shotgun (WGS) entry which is preliminary data.</text>
</comment>
<evidence type="ECO:0000256" key="5">
    <source>
        <dbReference type="ARBA" id="ARBA00023015"/>
    </source>
</evidence>
<keyword evidence="9" id="KW-0804">Transcription</keyword>
<keyword evidence="5" id="KW-0805">Transcription regulation</keyword>
<evidence type="ECO:0000259" key="13">
    <source>
        <dbReference type="PROSITE" id="PS51005"/>
    </source>
</evidence>
<keyword evidence="6" id="KW-0238">DNA-binding</keyword>
<evidence type="ECO:0000256" key="12">
    <source>
        <dbReference type="SAM" id="Phobius"/>
    </source>
</evidence>
<feature type="transmembrane region" description="Helical" evidence="12">
    <location>
        <begin position="670"/>
        <end position="689"/>
    </location>
</feature>
<keyword evidence="7 12" id="KW-0472">Membrane</keyword>
<keyword evidence="10" id="KW-0539">Nucleus</keyword>
<accession>A0AAX6IF00</accession>
<feature type="domain" description="NAC" evidence="13">
    <location>
        <begin position="10"/>
        <end position="161"/>
    </location>
</feature>
<keyword evidence="3 12" id="KW-0812">Transmembrane</keyword>
<sequence length="691" mass="77120">MATFLPLEALPLGFRFHPTDEELINHYLKRKINGRISPSDAAVIPEVDVCRVEPWDLPGRSAIRSSDPEWFFFAPRDRKYANGRRSNRATAAGYWKATGKDRFIRTRSKVVVGMKKTLVFHLGRAPKGERTGWIMHEYRTVEPEFESGDLGGFVLCRLFRKTEEKIPGSSVEETETSGLSPAVSRYSPDDTLPGEEALEDSVTPKSHKFQPFADVVDNQPARFETGFSNREDSPTSCPLKQEESHCNSNITSDVGDHDDGIDLLEELLIPENKPSEFPNISSPVLPFLDYSNQGSHYECQDEMFERDSVTDLLDAVLRDPEEFLPEFPDFQTQVATELEPNGQFSTIKHDLVSGEASEMSNYLNTEAWIAQGMLAPEDPGQFFSPPLFSSDSSEMLLYQSKHALDPSLKYSCPQMESTVGMFDSNERSVCMLDSLGTGSNDTEVSGGQADLNGSGIKIRHRQHSNNPTTSSPQGMAIRRIRLQIPTVDQPDVTETGIQIRRRRHPNNALASTEHLAEQGVAARRIRLQMSNEGPSDVTETGIQIRNRQHPDNALTSTNYLVEWQGMGGRSNDELDHSENETEVKPVTSKDEQHADFTEDEDEDLSCISEQSLPEDLSFDDDDTAEAKSLCSETSEGPAPILRTRTRQATDAGVKLELPSFNRETARICRFAAIASLLFVPLCVGISWFLTS</sequence>
<dbReference type="Pfam" id="PF02365">
    <property type="entry name" value="NAM"/>
    <property type="match status" value="1"/>
</dbReference>
<evidence type="ECO:0000256" key="3">
    <source>
        <dbReference type="ARBA" id="ARBA00022692"/>
    </source>
</evidence>
<evidence type="ECO:0000256" key="4">
    <source>
        <dbReference type="ARBA" id="ARBA00022989"/>
    </source>
</evidence>
<feature type="region of interest" description="Disordered" evidence="11">
    <location>
        <begin position="566"/>
        <end position="638"/>
    </location>
</feature>
<comment type="subcellular location">
    <subcellularLocation>
        <location evidence="2">Membrane</location>
        <topology evidence="2">Single-pass membrane protein</topology>
    </subcellularLocation>
    <subcellularLocation>
        <location evidence="1">Nucleus</location>
    </subcellularLocation>
</comment>
<feature type="compositionally biased region" description="Basic and acidic residues" evidence="11">
    <location>
        <begin position="570"/>
        <end position="596"/>
    </location>
</feature>
<dbReference type="FunFam" id="2.170.150.80:FF:000002">
    <property type="entry name" value="Nac domain-containing protein 86"/>
    <property type="match status" value="1"/>
</dbReference>
<evidence type="ECO:0000313" key="14">
    <source>
        <dbReference type="EMBL" id="KAJ6851601.1"/>
    </source>
</evidence>
<evidence type="ECO:0000256" key="7">
    <source>
        <dbReference type="ARBA" id="ARBA00023136"/>
    </source>
</evidence>
<name>A0AAX6IF00_IRIPA</name>
<dbReference type="GO" id="GO:0006355">
    <property type="term" value="P:regulation of DNA-templated transcription"/>
    <property type="evidence" value="ECO:0007669"/>
    <property type="project" value="InterPro"/>
</dbReference>
<dbReference type="InterPro" id="IPR036093">
    <property type="entry name" value="NAC_dom_sf"/>
</dbReference>
<dbReference type="GO" id="GO:0000976">
    <property type="term" value="F:transcription cis-regulatory region binding"/>
    <property type="evidence" value="ECO:0007669"/>
    <property type="project" value="UniProtKB-ARBA"/>
</dbReference>
<dbReference type="InterPro" id="IPR003441">
    <property type="entry name" value="NAC-dom"/>
</dbReference>
<organism evidence="14 15">
    <name type="scientific">Iris pallida</name>
    <name type="common">Sweet iris</name>
    <dbReference type="NCBI Taxonomy" id="29817"/>
    <lineage>
        <taxon>Eukaryota</taxon>
        <taxon>Viridiplantae</taxon>
        <taxon>Streptophyta</taxon>
        <taxon>Embryophyta</taxon>
        <taxon>Tracheophyta</taxon>
        <taxon>Spermatophyta</taxon>
        <taxon>Magnoliopsida</taxon>
        <taxon>Liliopsida</taxon>
        <taxon>Asparagales</taxon>
        <taxon>Iridaceae</taxon>
        <taxon>Iridoideae</taxon>
        <taxon>Irideae</taxon>
        <taxon>Iris</taxon>
    </lineage>
</organism>
<reference evidence="14" key="2">
    <citation type="submission" date="2023-04" db="EMBL/GenBank/DDBJ databases">
        <authorList>
            <person name="Bruccoleri R.E."/>
            <person name="Oakeley E.J."/>
            <person name="Faust A.-M."/>
            <person name="Dessus-Babus S."/>
            <person name="Altorfer M."/>
            <person name="Burckhardt D."/>
            <person name="Oertli M."/>
            <person name="Naumann U."/>
            <person name="Petersen F."/>
            <person name="Wong J."/>
        </authorList>
    </citation>
    <scope>NUCLEOTIDE SEQUENCE</scope>
    <source>
        <strain evidence="14">GSM-AAB239-AS_SAM_17_03QT</strain>
        <tissue evidence="14">Leaf</tissue>
    </source>
</reference>
<evidence type="ECO:0000313" key="15">
    <source>
        <dbReference type="Proteomes" id="UP001140949"/>
    </source>
</evidence>
<evidence type="ECO:0000256" key="1">
    <source>
        <dbReference type="ARBA" id="ARBA00004123"/>
    </source>
</evidence>
<proteinExistence type="predicted"/>
<evidence type="ECO:0000256" key="11">
    <source>
        <dbReference type="SAM" id="MobiDB-lite"/>
    </source>
</evidence>
<dbReference type="PROSITE" id="PS51005">
    <property type="entry name" value="NAC"/>
    <property type="match status" value="1"/>
</dbReference>
<dbReference type="PANTHER" id="PTHR31744">
    <property type="entry name" value="PROTEIN CUP-SHAPED COTYLEDON 2-RELATED"/>
    <property type="match status" value="1"/>
</dbReference>
<dbReference type="PANTHER" id="PTHR31744:SF216">
    <property type="entry name" value="NAC TRANSCRIPTION FACTOR"/>
    <property type="match status" value="1"/>
</dbReference>
<dbReference type="SUPFAM" id="SSF101941">
    <property type="entry name" value="NAC domain"/>
    <property type="match status" value="1"/>
</dbReference>
<gene>
    <name evidence="14" type="ORF">M6B38_259830</name>
</gene>
<protein>
    <submittedName>
        <fullName evidence="14">NAC domain-containing protein 62-like</fullName>
    </submittedName>
</protein>
<dbReference type="Gene3D" id="2.170.150.80">
    <property type="entry name" value="NAC domain"/>
    <property type="match status" value="1"/>
</dbReference>
<dbReference type="GO" id="GO:0005634">
    <property type="term" value="C:nucleus"/>
    <property type="evidence" value="ECO:0007669"/>
    <property type="project" value="UniProtKB-SubCell"/>
</dbReference>
<keyword evidence="4 12" id="KW-1133">Transmembrane helix</keyword>
<dbReference type="EMBL" id="JANAVB010002199">
    <property type="protein sequence ID" value="KAJ6851601.1"/>
    <property type="molecule type" value="Genomic_DNA"/>
</dbReference>
<keyword evidence="8" id="KW-0010">Activator</keyword>
<dbReference type="GO" id="GO:0016020">
    <property type="term" value="C:membrane"/>
    <property type="evidence" value="ECO:0007669"/>
    <property type="project" value="UniProtKB-SubCell"/>
</dbReference>
<evidence type="ECO:0000256" key="10">
    <source>
        <dbReference type="ARBA" id="ARBA00023242"/>
    </source>
</evidence>
<dbReference type="AlphaFoldDB" id="A0AAX6IF00"/>
<evidence type="ECO:0000256" key="9">
    <source>
        <dbReference type="ARBA" id="ARBA00023163"/>
    </source>
</evidence>
<dbReference type="Proteomes" id="UP001140949">
    <property type="component" value="Unassembled WGS sequence"/>
</dbReference>
<evidence type="ECO:0000256" key="2">
    <source>
        <dbReference type="ARBA" id="ARBA00004167"/>
    </source>
</evidence>
<evidence type="ECO:0000256" key="6">
    <source>
        <dbReference type="ARBA" id="ARBA00023125"/>
    </source>
</evidence>